<dbReference type="EMBL" id="CCKQ01007583">
    <property type="protein sequence ID" value="CDW78975.1"/>
    <property type="molecule type" value="Genomic_DNA"/>
</dbReference>
<protein>
    <submittedName>
        <fullName evidence="3">Uncharacterized protein</fullName>
    </submittedName>
</protein>
<reference evidence="3 4" key="1">
    <citation type="submission" date="2014-06" db="EMBL/GenBank/DDBJ databases">
        <authorList>
            <person name="Swart Estienne"/>
        </authorList>
    </citation>
    <scope>NUCLEOTIDE SEQUENCE [LARGE SCALE GENOMIC DNA]</scope>
    <source>
        <strain evidence="3 4">130c</strain>
    </source>
</reference>
<keyword evidence="4" id="KW-1185">Reference proteome</keyword>
<feature type="compositionally biased region" description="Polar residues" evidence="2">
    <location>
        <begin position="333"/>
        <end position="346"/>
    </location>
</feature>
<dbReference type="Proteomes" id="UP000039865">
    <property type="component" value="Unassembled WGS sequence"/>
</dbReference>
<evidence type="ECO:0000256" key="2">
    <source>
        <dbReference type="SAM" id="MobiDB-lite"/>
    </source>
</evidence>
<feature type="compositionally biased region" description="Polar residues" evidence="2">
    <location>
        <begin position="143"/>
        <end position="158"/>
    </location>
</feature>
<feature type="compositionally biased region" description="Basic and acidic residues" evidence="2">
    <location>
        <begin position="311"/>
        <end position="321"/>
    </location>
</feature>
<feature type="region of interest" description="Disordered" evidence="2">
    <location>
        <begin position="129"/>
        <end position="158"/>
    </location>
</feature>
<keyword evidence="1" id="KW-0694">RNA-binding</keyword>
<feature type="region of interest" description="Disordered" evidence="2">
    <location>
        <begin position="1"/>
        <end position="22"/>
    </location>
</feature>
<feature type="compositionally biased region" description="Basic and acidic residues" evidence="2">
    <location>
        <begin position="223"/>
        <end position="237"/>
    </location>
</feature>
<proteinExistence type="predicted"/>
<feature type="compositionally biased region" description="Polar residues" evidence="2">
    <location>
        <begin position="270"/>
        <end position="289"/>
    </location>
</feature>
<dbReference type="SUPFAM" id="SSF82704">
    <property type="entry name" value="AlbA-like"/>
    <property type="match status" value="1"/>
</dbReference>
<dbReference type="GO" id="GO:0003723">
    <property type="term" value="F:RNA binding"/>
    <property type="evidence" value="ECO:0007669"/>
    <property type="project" value="UniProtKB-KW"/>
</dbReference>
<evidence type="ECO:0000313" key="3">
    <source>
        <dbReference type="EMBL" id="CDW78975.1"/>
    </source>
</evidence>
<evidence type="ECO:0000256" key="1">
    <source>
        <dbReference type="ARBA" id="ARBA00022884"/>
    </source>
</evidence>
<dbReference type="AlphaFoldDB" id="A0A078A9M5"/>
<feature type="compositionally biased region" description="Polar residues" evidence="2">
    <location>
        <begin position="382"/>
        <end position="392"/>
    </location>
</feature>
<feature type="compositionally biased region" description="Basic and acidic residues" evidence="2">
    <location>
        <begin position="369"/>
        <end position="381"/>
    </location>
</feature>
<accession>A0A078A9M5</accession>
<sequence>MNSRQGNYYSERESTYSRGSQKQAYQAEYQAQPRQSQLLPNEIRVSMKSRFKFVVDNVMQILREGYPNCKVVGRGMACQLTSEVYSYFKRNFTNFIYECMNAKALNKVGEVVDEFHLLISKRDQISEAATQSGYQKRYPREVGQQNSHKSGQFQANSINNGYRQPRQFQTYTNQQQEKRFNGYGGYGKQGREDAPYSLRQRQRSYSGEKGKTDDLLQANQVGRDQRRYYKDDNEARGQENGYQRTFKGEYQGKSQAQFERSGFSRPMNGGATSKTNSSMTGVNRGNQGQQRRELQKYSDGNGYYVPPNENNKFHNQGERGNQRNGYGDGYRRSNYQNSNHKNNLTFGRTGYNQRNNNSNQGYNTGVSRSDQEGKNFRERGQPEQTTVSPLIE</sequence>
<name>A0A078A9M5_STYLE</name>
<dbReference type="InterPro" id="IPR036882">
    <property type="entry name" value="Alba-like_dom_sf"/>
</dbReference>
<evidence type="ECO:0000313" key="4">
    <source>
        <dbReference type="Proteomes" id="UP000039865"/>
    </source>
</evidence>
<feature type="compositionally biased region" description="Low complexity" evidence="2">
    <location>
        <begin position="348"/>
        <end position="364"/>
    </location>
</feature>
<feature type="region of interest" description="Disordered" evidence="2">
    <location>
        <begin position="178"/>
        <end position="392"/>
    </location>
</feature>
<gene>
    <name evidence="3" type="primary">Contig3046.g3255</name>
    <name evidence="3" type="ORF">STYLEM_7960</name>
</gene>
<organism evidence="3 4">
    <name type="scientific">Stylonychia lemnae</name>
    <name type="common">Ciliate</name>
    <dbReference type="NCBI Taxonomy" id="5949"/>
    <lineage>
        <taxon>Eukaryota</taxon>
        <taxon>Sar</taxon>
        <taxon>Alveolata</taxon>
        <taxon>Ciliophora</taxon>
        <taxon>Intramacronucleata</taxon>
        <taxon>Spirotrichea</taxon>
        <taxon>Stichotrichia</taxon>
        <taxon>Sporadotrichida</taxon>
        <taxon>Oxytrichidae</taxon>
        <taxon>Stylonychinae</taxon>
        <taxon>Stylonychia</taxon>
    </lineage>
</organism>
<dbReference type="InParanoid" id="A0A078A9M5"/>